<name>A0A1H1G9B1_9MICC</name>
<dbReference type="Proteomes" id="UP000181917">
    <property type="component" value="Unassembled WGS sequence"/>
</dbReference>
<feature type="compositionally biased region" description="Low complexity" evidence="1">
    <location>
        <begin position="1"/>
        <end position="44"/>
    </location>
</feature>
<sequence>MVGCSAVGSGAADSAESSDATASATVPATTETAEPAVETAEASAVDAAERQVREQLENLAASSPRPNESQMLKAMTDAGFVEDEIEVSADITPTGLAVDAIEAAAPVDEQCVIGQVREGEVAMSVLPVLPAGNCFVGNGS</sequence>
<keyword evidence="4" id="KW-1185">Reference proteome</keyword>
<protein>
    <recommendedName>
        <fullName evidence="2">DUF6993 domain-containing protein</fullName>
    </recommendedName>
</protein>
<feature type="compositionally biased region" description="Basic and acidic residues" evidence="1">
    <location>
        <begin position="47"/>
        <end position="56"/>
    </location>
</feature>
<feature type="domain" description="DUF6993" evidence="2">
    <location>
        <begin position="56"/>
        <end position="138"/>
    </location>
</feature>
<evidence type="ECO:0000256" key="1">
    <source>
        <dbReference type="SAM" id="MobiDB-lite"/>
    </source>
</evidence>
<dbReference type="AlphaFoldDB" id="A0A1H1G9B1"/>
<feature type="compositionally biased region" description="Polar residues" evidence="1">
    <location>
        <begin position="60"/>
        <end position="70"/>
    </location>
</feature>
<evidence type="ECO:0000313" key="4">
    <source>
        <dbReference type="Proteomes" id="UP000181917"/>
    </source>
</evidence>
<dbReference type="STRING" id="37928.SAMN04489742_3936"/>
<feature type="region of interest" description="Disordered" evidence="1">
    <location>
        <begin position="1"/>
        <end position="70"/>
    </location>
</feature>
<dbReference type="EMBL" id="FNKH01000002">
    <property type="protein sequence ID" value="SDR09832.1"/>
    <property type="molecule type" value="Genomic_DNA"/>
</dbReference>
<gene>
    <name evidence="3" type="ORF">SAMN04489742_3936</name>
</gene>
<dbReference type="InterPro" id="IPR054262">
    <property type="entry name" value="DUF6993"/>
</dbReference>
<dbReference type="Pfam" id="PF22504">
    <property type="entry name" value="DUF6993"/>
    <property type="match status" value="1"/>
</dbReference>
<evidence type="ECO:0000313" key="3">
    <source>
        <dbReference type="EMBL" id="SDR09832.1"/>
    </source>
</evidence>
<reference evidence="3 4" key="1">
    <citation type="submission" date="2016-10" db="EMBL/GenBank/DDBJ databases">
        <authorList>
            <person name="de Groot N.N."/>
        </authorList>
    </citation>
    <scope>NUCLEOTIDE SEQUENCE [LARGE SCALE GENOMIC DNA]</scope>
    <source>
        <strain evidence="3 4">DSM 20117</strain>
    </source>
</reference>
<organism evidence="3 4">
    <name type="scientific">Crystallibacter crystallopoietes</name>
    <dbReference type="NCBI Taxonomy" id="37928"/>
    <lineage>
        <taxon>Bacteria</taxon>
        <taxon>Bacillati</taxon>
        <taxon>Actinomycetota</taxon>
        <taxon>Actinomycetes</taxon>
        <taxon>Micrococcales</taxon>
        <taxon>Micrococcaceae</taxon>
        <taxon>Crystallibacter</taxon>
    </lineage>
</organism>
<evidence type="ECO:0000259" key="2">
    <source>
        <dbReference type="Pfam" id="PF22504"/>
    </source>
</evidence>
<proteinExistence type="predicted"/>
<accession>A0A1H1G9B1</accession>